<gene>
    <name evidence="2" type="ORF">TEA_018933</name>
</gene>
<feature type="compositionally biased region" description="Low complexity" evidence="1">
    <location>
        <begin position="43"/>
        <end position="61"/>
    </location>
</feature>
<comment type="caution">
    <text evidence="2">The sequence shown here is derived from an EMBL/GenBank/DDBJ whole genome shotgun (WGS) entry which is preliminary data.</text>
</comment>
<protein>
    <submittedName>
        <fullName evidence="2">Uncharacterized protein</fullName>
    </submittedName>
</protein>
<name>A0A4V3WPE4_CAMSN</name>
<feature type="compositionally biased region" description="Low complexity" evidence="1">
    <location>
        <begin position="80"/>
        <end position="98"/>
    </location>
</feature>
<feature type="region of interest" description="Disordered" evidence="1">
    <location>
        <begin position="77"/>
        <end position="113"/>
    </location>
</feature>
<sequence length="147" mass="15357">MMASLLTSLDSNSQSYRDQILASEKLPSTANDSRLLRSSLEQSHVISGSSSPSVSSSTLISNSSDCGHLYGAFHGNSSHRGSYTSSRGYNSRGSSSHGSHGGGGSRGGYSRGGGSVPCGDRKCTHCGSSGQNISRHYSNFSRHYSSL</sequence>
<evidence type="ECO:0000313" key="3">
    <source>
        <dbReference type="Proteomes" id="UP000306102"/>
    </source>
</evidence>
<reference evidence="2 3" key="1">
    <citation type="journal article" date="2018" name="Proc. Natl. Acad. Sci. U.S.A.">
        <title>Draft genome sequence of Camellia sinensis var. sinensis provides insights into the evolution of the tea genome and tea quality.</title>
        <authorList>
            <person name="Wei C."/>
            <person name="Yang H."/>
            <person name="Wang S."/>
            <person name="Zhao J."/>
            <person name="Liu C."/>
            <person name="Gao L."/>
            <person name="Xia E."/>
            <person name="Lu Y."/>
            <person name="Tai Y."/>
            <person name="She G."/>
            <person name="Sun J."/>
            <person name="Cao H."/>
            <person name="Tong W."/>
            <person name="Gao Q."/>
            <person name="Li Y."/>
            <person name="Deng W."/>
            <person name="Jiang X."/>
            <person name="Wang W."/>
            <person name="Chen Q."/>
            <person name="Zhang S."/>
            <person name="Li H."/>
            <person name="Wu J."/>
            <person name="Wang P."/>
            <person name="Li P."/>
            <person name="Shi C."/>
            <person name="Zheng F."/>
            <person name="Jian J."/>
            <person name="Huang B."/>
            <person name="Shan D."/>
            <person name="Shi M."/>
            <person name="Fang C."/>
            <person name="Yue Y."/>
            <person name="Li F."/>
            <person name="Li D."/>
            <person name="Wei S."/>
            <person name="Han B."/>
            <person name="Jiang C."/>
            <person name="Yin Y."/>
            <person name="Xia T."/>
            <person name="Zhang Z."/>
            <person name="Bennetzen J.L."/>
            <person name="Zhao S."/>
            <person name="Wan X."/>
        </authorList>
    </citation>
    <scope>NUCLEOTIDE SEQUENCE [LARGE SCALE GENOMIC DNA]</scope>
    <source>
        <strain evidence="3">cv. Shuchazao</strain>
        <tissue evidence="2">Leaf</tissue>
    </source>
</reference>
<keyword evidence="3" id="KW-1185">Reference proteome</keyword>
<accession>A0A4V3WPE4</accession>
<feature type="region of interest" description="Disordered" evidence="1">
    <location>
        <begin position="41"/>
        <end position="61"/>
    </location>
</feature>
<dbReference type="EMBL" id="SDRB02004302">
    <property type="protein sequence ID" value="THG16107.1"/>
    <property type="molecule type" value="Genomic_DNA"/>
</dbReference>
<evidence type="ECO:0000256" key="1">
    <source>
        <dbReference type="SAM" id="MobiDB-lite"/>
    </source>
</evidence>
<organism evidence="2 3">
    <name type="scientific">Camellia sinensis var. sinensis</name>
    <name type="common">China tea</name>
    <dbReference type="NCBI Taxonomy" id="542762"/>
    <lineage>
        <taxon>Eukaryota</taxon>
        <taxon>Viridiplantae</taxon>
        <taxon>Streptophyta</taxon>
        <taxon>Embryophyta</taxon>
        <taxon>Tracheophyta</taxon>
        <taxon>Spermatophyta</taxon>
        <taxon>Magnoliopsida</taxon>
        <taxon>eudicotyledons</taxon>
        <taxon>Gunneridae</taxon>
        <taxon>Pentapetalae</taxon>
        <taxon>asterids</taxon>
        <taxon>Ericales</taxon>
        <taxon>Theaceae</taxon>
        <taxon>Camellia</taxon>
    </lineage>
</organism>
<dbReference type="Proteomes" id="UP000306102">
    <property type="component" value="Unassembled WGS sequence"/>
</dbReference>
<proteinExistence type="predicted"/>
<evidence type="ECO:0000313" key="2">
    <source>
        <dbReference type="EMBL" id="THG16107.1"/>
    </source>
</evidence>
<feature type="compositionally biased region" description="Gly residues" evidence="1">
    <location>
        <begin position="99"/>
        <end position="113"/>
    </location>
</feature>
<dbReference type="AlphaFoldDB" id="A0A4V3WPE4"/>